<feature type="signal peptide" evidence="2">
    <location>
        <begin position="1"/>
        <end position="18"/>
    </location>
</feature>
<evidence type="ECO:0000256" key="1">
    <source>
        <dbReference type="PROSITE-ProRule" id="PRU00206"/>
    </source>
</evidence>
<evidence type="ECO:0000313" key="5">
    <source>
        <dbReference type="Proteomes" id="UP000076420"/>
    </source>
</evidence>
<dbReference type="Gene3D" id="2.10.50.10">
    <property type="entry name" value="Tumor Necrosis Factor Receptor, subunit A, domain 2"/>
    <property type="match status" value="1"/>
</dbReference>
<feature type="domain" description="TNFR-Cys" evidence="3">
    <location>
        <begin position="109"/>
        <end position="155"/>
    </location>
</feature>
<feature type="chain" id="PRO_5012632465" description="TNFR-Cys domain-containing protein" evidence="2">
    <location>
        <begin position="19"/>
        <end position="230"/>
    </location>
</feature>
<reference evidence="4" key="1">
    <citation type="submission" date="2020-05" db="UniProtKB">
        <authorList>
            <consortium name="EnsemblMetazoa"/>
        </authorList>
    </citation>
    <scope>IDENTIFICATION</scope>
    <source>
        <strain evidence="4">BB02</strain>
    </source>
</reference>
<dbReference type="EnsemblMetazoa" id="BGLB013130-RB">
    <property type="protein sequence ID" value="BGLB013130-PB"/>
    <property type="gene ID" value="BGLB013130"/>
</dbReference>
<comment type="caution">
    <text evidence="1">Lacks conserved residue(s) required for the propagation of feature annotation.</text>
</comment>
<dbReference type="InterPro" id="IPR001368">
    <property type="entry name" value="TNFR/NGFR_Cys_rich_reg"/>
</dbReference>
<dbReference type="VEuPathDB" id="VectorBase:BGLAX_026842"/>
<protein>
    <recommendedName>
        <fullName evidence="3">TNFR-Cys domain-containing protein</fullName>
    </recommendedName>
</protein>
<gene>
    <name evidence="4" type="primary">106051132</name>
</gene>
<dbReference type="PROSITE" id="PS50050">
    <property type="entry name" value="TNFR_NGFR_2"/>
    <property type="match status" value="1"/>
</dbReference>
<sequence>MTPVQLIIACFLIPVSVTSVCTECDPDIPSRETPKDWYRDNAILDKSCGPGKYINSQQQCVPCLQGTFMTAAMAKTKKYIFCTACFKVEMPDLEELVAECNSTRDAEIHCKADFYRGRKCECDWECLPCSICGIGSKQFLNYKKRDCNQFQDTVCCADAEDTLVGDTCVAATSVATTTTKRVPTTTAAPAYSDVYEHQHGASGNNNNSAQRNQFLSKFYVFLGVLTLLFL</sequence>
<dbReference type="Proteomes" id="UP000076420">
    <property type="component" value="Unassembled WGS sequence"/>
</dbReference>
<evidence type="ECO:0000259" key="3">
    <source>
        <dbReference type="PROSITE" id="PS50050"/>
    </source>
</evidence>
<evidence type="ECO:0000313" key="4">
    <source>
        <dbReference type="EnsemblMetazoa" id="BGLB013130-PB"/>
    </source>
</evidence>
<dbReference type="KEGG" id="bgt:106051132"/>
<evidence type="ECO:0000256" key="2">
    <source>
        <dbReference type="SAM" id="SignalP"/>
    </source>
</evidence>
<proteinExistence type="predicted"/>
<dbReference type="AlphaFoldDB" id="A0A2C9K4P9"/>
<accession>A0A2C9K4P9</accession>
<keyword evidence="2" id="KW-0732">Signal</keyword>
<dbReference type="OrthoDB" id="10328898at2759"/>
<dbReference type="VEuPathDB" id="VectorBase:BGLB013130"/>
<name>A0A2C9K4P9_BIOGL</name>
<organism evidence="4 5">
    <name type="scientific">Biomphalaria glabrata</name>
    <name type="common">Bloodfluke planorb</name>
    <name type="synonym">Freshwater snail</name>
    <dbReference type="NCBI Taxonomy" id="6526"/>
    <lineage>
        <taxon>Eukaryota</taxon>
        <taxon>Metazoa</taxon>
        <taxon>Spiralia</taxon>
        <taxon>Lophotrochozoa</taxon>
        <taxon>Mollusca</taxon>
        <taxon>Gastropoda</taxon>
        <taxon>Heterobranchia</taxon>
        <taxon>Euthyneura</taxon>
        <taxon>Panpulmonata</taxon>
        <taxon>Hygrophila</taxon>
        <taxon>Lymnaeoidea</taxon>
        <taxon>Planorbidae</taxon>
        <taxon>Biomphalaria</taxon>
    </lineage>
</organism>
<feature type="repeat" description="TNFR-Cys" evidence="1">
    <location>
        <begin position="109"/>
        <end position="155"/>
    </location>
</feature>